<dbReference type="Proteomes" id="UP000441032">
    <property type="component" value="Unassembled WGS sequence"/>
</dbReference>
<dbReference type="Gene3D" id="2.30.330.10">
    <property type="entry name" value="SpoA-like"/>
    <property type="match status" value="1"/>
</dbReference>
<dbReference type="Pfam" id="PF01052">
    <property type="entry name" value="FliMN_C"/>
    <property type="match status" value="1"/>
</dbReference>
<evidence type="ECO:0000313" key="3">
    <source>
        <dbReference type="Proteomes" id="UP000441032"/>
    </source>
</evidence>
<reference evidence="2 3" key="1">
    <citation type="submission" date="2019-11" db="EMBL/GenBank/DDBJ databases">
        <title>Phenotypic characterization of an OXA-22 and OXA-60 co-producing Ralstonia pickettii clinical strain.</title>
        <authorList>
            <person name="He F."/>
        </authorList>
    </citation>
    <scope>NUCLEOTIDE SEQUENCE [LARGE SCALE GENOMIC DNA]</scope>
    <source>
        <strain evidence="2 3">PSLESD1</strain>
    </source>
</reference>
<dbReference type="EMBL" id="WJYN01000006">
    <property type="protein sequence ID" value="MRT00168.1"/>
    <property type="molecule type" value="Genomic_DNA"/>
</dbReference>
<dbReference type="AlphaFoldDB" id="A0A7X2HP81"/>
<dbReference type="InterPro" id="IPR036429">
    <property type="entry name" value="SpoA-like_sf"/>
</dbReference>
<organism evidence="2 3">
    <name type="scientific">Ralstonia pickettii</name>
    <name type="common">Burkholderia pickettii</name>
    <dbReference type="NCBI Taxonomy" id="329"/>
    <lineage>
        <taxon>Bacteria</taxon>
        <taxon>Pseudomonadati</taxon>
        <taxon>Pseudomonadota</taxon>
        <taxon>Betaproteobacteria</taxon>
        <taxon>Burkholderiales</taxon>
        <taxon>Burkholderiaceae</taxon>
        <taxon>Ralstonia</taxon>
    </lineage>
</organism>
<comment type="caution">
    <text evidence="2">The sequence shown here is derived from an EMBL/GenBank/DDBJ whole genome shotgun (WGS) entry which is preliminary data.</text>
</comment>
<evidence type="ECO:0000259" key="1">
    <source>
        <dbReference type="Pfam" id="PF01052"/>
    </source>
</evidence>
<dbReference type="RefSeq" id="WP_154207484.1">
    <property type="nucleotide sequence ID" value="NZ_WJYN01000006.1"/>
</dbReference>
<name>A0A7X2HP81_RALPI</name>
<gene>
    <name evidence="2" type="ORF">GJQ57_16120</name>
</gene>
<protein>
    <recommendedName>
        <fullName evidence="1">Flagellar motor switch protein FliN-like C-terminal domain-containing protein</fullName>
    </recommendedName>
</protein>
<sequence length="325" mass="34596">MNVAGKFSEEDRRTVPAEHQAIAMRWWPDAQLRRLAAELQTLCDEWMNAWALPHAAPMAGPVGIAASERFSHADAGGSAAGLWMALSAGSDEGQAWWTVESGVLRPGGAISETSRIDAPDNRAVVLVRAALFGASDGAFPIVADGPQSRIADDVATEAVEDWRARLNKWTGCAALDRVDDRVLGAGSLPVPLAQPWSGAVWLSIDWIGHRFALVMDFSHAARMLGHRNAVSTDAGNTDANAGAGLVPVLAALSGENLSVSVELSPLELDLGTLSGLRVGDVVRVPHTLETPLLVRLNEGAPLFQGFLGRLDEHKALELQRADSMQ</sequence>
<accession>A0A7X2HP81</accession>
<dbReference type="SUPFAM" id="SSF101801">
    <property type="entry name" value="Surface presentation of antigens (SPOA)"/>
    <property type="match status" value="1"/>
</dbReference>
<evidence type="ECO:0000313" key="2">
    <source>
        <dbReference type="EMBL" id="MRT00168.1"/>
    </source>
</evidence>
<feature type="domain" description="Flagellar motor switch protein FliN-like C-terminal" evidence="1">
    <location>
        <begin position="257"/>
        <end position="320"/>
    </location>
</feature>
<dbReference type="InterPro" id="IPR001543">
    <property type="entry name" value="FliN-like_C"/>
</dbReference>
<proteinExistence type="predicted"/>